<evidence type="ECO:0000313" key="2">
    <source>
        <dbReference type="EMBL" id="QBZ60037.1"/>
    </source>
</evidence>
<evidence type="ECO:0000256" key="1">
    <source>
        <dbReference type="SAM" id="SignalP"/>
    </source>
</evidence>
<dbReference type="EMBL" id="CP034206">
    <property type="protein sequence ID" value="QBZ60037.1"/>
    <property type="molecule type" value="Genomic_DNA"/>
</dbReference>
<dbReference type="Proteomes" id="UP000294847">
    <property type="component" value="Chromosome 3"/>
</dbReference>
<reference evidence="2 3" key="1">
    <citation type="journal article" date="2019" name="Mol. Biol. Evol.">
        <title>Blast fungal genomes show frequent chromosomal changes, gene gains and losses, and effector gene turnover.</title>
        <authorList>
            <person name="Gomez Luciano L.B."/>
            <person name="Jason Tsai I."/>
            <person name="Chuma I."/>
            <person name="Tosa Y."/>
            <person name="Chen Y.H."/>
            <person name="Li J.Y."/>
            <person name="Li M.Y."/>
            <person name="Jade Lu M.Y."/>
            <person name="Nakayashiki H."/>
            <person name="Li W.H."/>
        </authorList>
    </citation>
    <scope>NUCLEOTIDE SEQUENCE [LARGE SCALE GENOMIC DNA]</scope>
    <source>
        <strain evidence="2">MZ5-1-6</strain>
    </source>
</reference>
<feature type="chain" id="PRO_5021003011" evidence="1">
    <location>
        <begin position="18"/>
        <end position="66"/>
    </location>
</feature>
<gene>
    <name evidence="2" type="ORF">PoMZ_05007</name>
</gene>
<keyword evidence="1" id="KW-0732">Signal</keyword>
<proteinExistence type="predicted"/>
<accession>A0A4P7NB35</accession>
<protein>
    <submittedName>
        <fullName evidence="2">Uncharacterized protein</fullName>
    </submittedName>
</protein>
<organism evidence="2 3">
    <name type="scientific">Pyricularia oryzae</name>
    <name type="common">Rice blast fungus</name>
    <name type="synonym">Magnaporthe oryzae</name>
    <dbReference type="NCBI Taxonomy" id="318829"/>
    <lineage>
        <taxon>Eukaryota</taxon>
        <taxon>Fungi</taxon>
        <taxon>Dikarya</taxon>
        <taxon>Ascomycota</taxon>
        <taxon>Pezizomycotina</taxon>
        <taxon>Sordariomycetes</taxon>
        <taxon>Sordariomycetidae</taxon>
        <taxon>Magnaporthales</taxon>
        <taxon>Pyriculariaceae</taxon>
        <taxon>Pyricularia</taxon>
    </lineage>
</organism>
<sequence>MQFSAIIFITLANLALAVPTPTTADAAAPLEAREPKILRDSKGKPFDDSIFKKNGQLIACPPNQQC</sequence>
<evidence type="ECO:0000313" key="3">
    <source>
        <dbReference type="Proteomes" id="UP000294847"/>
    </source>
</evidence>
<name>A0A4P7NB35_PYROR</name>
<dbReference type="AlphaFoldDB" id="A0A4P7NB35"/>
<dbReference type="VEuPathDB" id="FungiDB:M_BR32_EuGene_00101961"/>
<feature type="signal peptide" evidence="1">
    <location>
        <begin position="1"/>
        <end position="17"/>
    </location>
</feature>